<dbReference type="Proteomes" id="UP001629058">
    <property type="component" value="Unassembled WGS sequence"/>
</dbReference>
<name>A0ABW8Y3T6_9FLAO</name>
<dbReference type="Pfam" id="PF07693">
    <property type="entry name" value="KAP_NTPase"/>
    <property type="match status" value="1"/>
</dbReference>
<feature type="domain" description="KAP NTPase" evidence="1">
    <location>
        <begin position="20"/>
        <end position="328"/>
    </location>
</feature>
<keyword evidence="3" id="KW-1185">Reference proteome</keyword>
<organism evidence="2 3">
    <name type="scientific">Chryseobacterium terrae</name>
    <dbReference type="NCBI Taxonomy" id="3163299"/>
    <lineage>
        <taxon>Bacteria</taxon>
        <taxon>Pseudomonadati</taxon>
        <taxon>Bacteroidota</taxon>
        <taxon>Flavobacteriia</taxon>
        <taxon>Flavobacteriales</taxon>
        <taxon>Weeksellaceae</taxon>
        <taxon>Chryseobacterium group</taxon>
        <taxon>Chryseobacterium</taxon>
    </lineage>
</organism>
<reference evidence="2 3" key="1">
    <citation type="submission" date="2024-06" db="EMBL/GenBank/DDBJ databases">
        <authorList>
            <person name="Kaempfer P."/>
            <person name="Viver T."/>
        </authorList>
    </citation>
    <scope>NUCLEOTIDE SEQUENCE [LARGE SCALE GENOMIC DNA]</scope>
    <source>
        <strain evidence="2 3">ST-37</strain>
    </source>
</reference>
<dbReference type="InterPro" id="IPR027417">
    <property type="entry name" value="P-loop_NTPase"/>
</dbReference>
<dbReference type="Gene3D" id="3.40.50.300">
    <property type="entry name" value="P-loop containing nucleotide triphosphate hydrolases"/>
    <property type="match status" value="1"/>
</dbReference>
<dbReference type="InterPro" id="IPR011646">
    <property type="entry name" value="KAP_P-loop"/>
</dbReference>
<dbReference type="SUPFAM" id="SSF52540">
    <property type="entry name" value="P-loop containing nucleoside triphosphate hydrolases"/>
    <property type="match status" value="1"/>
</dbReference>
<evidence type="ECO:0000259" key="1">
    <source>
        <dbReference type="Pfam" id="PF07693"/>
    </source>
</evidence>
<dbReference type="EMBL" id="JBELPY010000006">
    <property type="protein sequence ID" value="MFL9834550.1"/>
    <property type="molecule type" value="Genomic_DNA"/>
</dbReference>
<sequence length="469" mass="55734">MGRELIEKVFQKFENHLNVENNNRVVFSGKFGIGKSYFLNEFFNDEKYEKEYFPIFINPVNYSIASNEDIFELIKFDILFQILSRDVIVFDKLNFPKGNLIHQYFTTKFLDDFISASDLIGENIVEENASGSFGILKNLGKLLAKLSELSKRDFQKFEDEIQKNPELEIINSFFKQQESKIGSFYENNAITQLIYKLIKNIEEQSKKKMTLVIDDLDRIDPEHIFRILNIFSAHDKLGENKFGFEKVILVCDINNIKHIYHHFYGKNVDFFGYINKFYSSEVYEYSNKNYVKYFEEDFKFNSFSDPEHLQFIKFIIANGISENIITARQLFNLDFSKNGISEYFNSFWRANNQVIYKYKTIYHFHYYNEGFAIISTLLNYFGNEELLLKIIVKQDSQQLLNFKNSFLKLYEFLVFYKEKKEDEGLSFQDEDLNLTYQVINGIIEFKSVSSLDVEKFYKNLIKKHNEIIN</sequence>
<proteinExistence type="predicted"/>
<gene>
    <name evidence="2" type="ORF">ABS765_10980</name>
</gene>
<protein>
    <submittedName>
        <fullName evidence="2">P-loop NTPase fold protein</fullName>
    </submittedName>
</protein>
<evidence type="ECO:0000313" key="2">
    <source>
        <dbReference type="EMBL" id="MFL9834550.1"/>
    </source>
</evidence>
<accession>A0ABW8Y3T6</accession>
<dbReference type="RefSeq" id="WP_408090455.1">
    <property type="nucleotide sequence ID" value="NZ_JBELPY010000006.1"/>
</dbReference>
<comment type="caution">
    <text evidence="2">The sequence shown here is derived from an EMBL/GenBank/DDBJ whole genome shotgun (WGS) entry which is preliminary data.</text>
</comment>
<evidence type="ECO:0000313" key="3">
    <source>
        <dbReference type="Proteomes" id="UP001629058"/>
    </source>
</evidence>